<dbReference type="GO" id="GO:0047804">
    <property type="term" value="F:cysteine-S-conjugate beta-lyase activity"/>
    <property type="evidence" value="ECO:0007669"/>
    <property type="project" value="UniProtKB-EC"/>
</dbReference>
<reference evidence="8" key="1">
    <citation type="submission" date="2021-06" db="EMBL/GenBank/DDBJ databases">
        <title>Elioraea tepida, sp. nov., a moderately thermophilic aerobic anoxygenic phototrophic bacterium isolated from an alkaline siliceous hot spring mat community in Yellowstone National Park, WY, USA.</title>
        <authorList>
            <person name="Saini M.K."/>
            <person name="Yoshida S."/>
            <person name="Sebastian A."/>
            <person name="Hirose S."/>
            <person name="Hara E."/>
            <person name="Tamaki H."/>
            <person name="Soulier N.T."/>
            <person name="Albert I."/>
            <person name="Hanada S."/>
            <person name="Bryant D.A."/>
            <person name="Tank M."/>
        </authorList>
    </citation>
    <scope>NUCLEOTIDE SEQUENCE</scope>
    <source>
        <strain evidence="8">MS-P2</strain>
    </source>
</reference>
<dbReference type="Pfam" id="PF01053">
    <property type="entry name" value="Cys_Met_Meta_PP"/>
    <property type="match status" value="1"/>
</dbReference>
<dbReference type="InterPro" id="IPR000277">
    <property type="entry name" value="Cys/Met-Metab_PyrdxlP-dep_enz"/>
</dbReference>
<evidence type="ECO:0000256" key="1">
    <source>
        <dbReference type="ARBA" id="ARBA00001933"/>
    </source>
</evidence>
<dbReference type="GO" id="GO:0019450">
    <property type="term" value="P:L-cysteine catabolic process to pyruvate"/>
    <property type="evidence" value="ECO:0007669"/>
    <property type="project" value="TreeGrafter"/>
</dbReference>
<comment type="cofactor">
    <cofactor evidence="1 7">
        <name>pyridoxal 5'-phosphate</name>
        <dbReference type="ChEBI" id="CHEBI:597326"/>
    </cofactor>
</comment>
<dbReference type="PANTHER" id="PTHR43500">
    <property type="entry name" value="CYSTATHIONINE BETA-LYASE-RELATED"/>
    <property type="match status" value="1"/>
</dbReference>
<accession>A0A975U1J3</accession>
<dbReference type="EMBL" id="CP076448">
    <property type="protein sequence ID" value="QXM24614.1"/>
    <property type="molecule type" value="Genomic_DNA"/>
</dbReference>
<organism evidence="8 9">
    <name type="scientific">Elioraea tepida</name>
    <dbReference type="NCBI Taxonomy" id="2843330"/>
    <lineage>
        <taxon>Bacteria</taxon>
        <taxon>Pseudomonadati</taxon>
        <taxon>Pseudomonadota</taxon>
        <taxon>Alphaproteobacteria</taxon>
        <taxon>Acetobacterales</taxon>
        <taxon>Elioraeaceae</taxon>
        <taxon>Elioraea</taxon>
    </lineage>
</organism>
<evidence type="ECO:0000256" key="2">
    <source>
        <dbReference type="ARBA" id="ARBA00009077"/>
    </source>
</evidence>
<dbReference type="GO" id="GO:0030170">
    <property type="term" value="F:pyridoxal phosphate binding"/>
    <property type="evidence" value="ECO:0007669"/>
    <property type="project" value="InterPro"/>
</dbReference>
<proteinExistence type="inferred from homology"/>
<evidence type="ECO:0000313" key="8">
    <source>
        <dbReference type="EMBL" id="QXM24614.1"/>
    </source>
</evidence>
<keyword evidence="3 7" id="KW-0663">Pyridoxal phosphate</keyword>
<dbReference type="GO" id="GO:0019346">
    <property type="term" value="P:transsulfuration"/>
    <property type="evidence" value="ECO:0007669"/>
    <property type="project" value="InterPro"/>
</dbReference>
<keyword evidence="9" id="KW-1185">Reference proteome</keyword>
<comment type="similarity">
    <text evidence="2 7">Belongs to the trans-sulfuration enzymes family.</text>
</comment>
<evidence type="ECO:0000256" key="6">
    <source>
        <dbReference type="ARBA" id="ARBA00047625"/>
    </source>
</evidence>
<sequence>MPDDSARKGHGTPHGFFTRMSHAGRAGTRVHGFVNPPVVRGSTVLYPTCADRRAAAAKRFDQALTYGTQGGPNHHALEDVICEIEGGRRCQIVSTGLAAVTVPLLAFLKAGDHLLMPDSVYGPARSFADGMLARLGIETTYYDPCIDEAGIAALIRPNTRVVYTESPGSHTFEVQDIPAIARAAHARGAKVLMDNTWGIHHFQPFRHGVDVSIQALTKYVVGHSDVLLGAITVNTEEDWRTLRSAALQLGQYASPDDCWLALRGVRTMPVRLARQAATALEVASWLASRPEVLKVLYPALPGAPGHELWKRDFTGACSLFGVVFRPEFSVEDTWAFVDSLTLFGIGASWGGYESLALPTTGFITRTATSGDLGGPAVRLHIGLEDTADLIADLEAGLSVLRHHRG</sequence>
<dbReference type="PROSITE" id="PS00868">
    <property type="entry name" value="CYS_MET_METAB_PP"/>
    <property type="match status" value="1"/>
</dbReference>
<dbReference type="Proteomes" id="UP000694001">
    <property type="component" value="Chromosome"/>
</dbReference>
<protein>
    <submittedName>
        <fullName evidence="8">Cystathionine beta-lyase</fullName>
        <ecNumber evidence="8">4.4.1.8</ecNumber>
    </submittedName>
</protein>
<evidence type="ECO:0000256" key="3">
    <source>
        <dbReference type="ARBA" id="ARBA00022898"/>
    </source>
</evidence>
<dbReference type="NCBIfam" id="TIGR01324">
    <property type="entry name" value="cysta_beta_ly_B"/>
    <property type="match status" value="1"/>
</dbReference>
<comment type="catalytic activity">
    <reaction evidence="6">
        <text>an S-substituted L-cysteine + H2O = a thiol + pyruvate + NH4(+)</text>
        <dbReference type="Rhea" id="RHEA:18121"/>
        <dbReference type="ChEBI" id="CHEBI:15361"/>
        <dbReference type="ChEBI" id="CHEBI:15377"/>
        <dbReference type="ChEBI" id="CHEBI:28938"/>
        <dbReference type="ChEBI" id="CHEBI:29256"/>
        <dbReference type="ChEBI" id="CHEBI:58717"/>
        <dbReference type="EC" id="4.4.1.13"/>
    </reaction>
</comment>
<dbReference type="EC" id="4.4.1.8" evidence="8"/>
<dbReference type="InterPro" id="IPR006233">
    <property type="entry name" value="Cys_b_lyase_bac"/>
</dbReference>
<name>A0A975U1J3_9PROT</name>
<dbReference type="FunFam" id="3.40.640.10:FF:000046">
    <property type="entry name" value="Cystathionine gamma-lyase"/>
    <property type="match status" value="1"/>
</dbReference>
<evidence type="ECO:0000313" key="9">
    <source>
        <dbReference type="Proteomes" id="UP000694001"/>
    </source>
</evidence>
<evidence type="ECO:0000256" key="7">
    <source>
        <dbReference type="RuleBase" id="RU362118"/>
    </source>
</evidence>
<evidence type="ECO:0000256" key="4">
    <source>
        <dbReference type="ARBA" id="ARBA00023239"/>
    </source>
</evidence>
<dbReference type="PIRSF" id="PIRSF001434">
    <property type="entry name" value="CGS"/>
    <property type="match status" value="1"/>
</dbReference>
<comment type="pathway">
    <text evidence="5">Amino-acid biosynthesis; L-methionine biosynthesis via de novo pathway; L-homocysteine from L-cystathionine: step 1/1.</text>
</comment>
<evidence type="ECO:0000256" key="5">
    <source>
        <dbReference type="ARBA" id="ARBA00046315"/>
    </source>
</evidence>
<gene>
    <name evidence="8" type="primary">metC</name>
    <name evidence="8" type="ORF">KO353_15500</name>
</gene>
<dbReference type="RefSeq" id="WP_218285671.1">
    <property type="nucleotide sequence ID" value="NZ_CP076448.1"/>
</dbReference>
<dbReference type="KEGG" id="elio:KO353_15500"/>
<dbReference type="InterPro" id="IPR054542">
    <property type="entry name" value="Cys_met_metab_PP"/>
</dbReference>
<dbReference type="PANTHER" id="PTHR43500:SF1">
    <property type="entry name" value="CYSTATHIONINE BETA-LYASE-RELATED"/>
    <property type="match status" value="1"/>
</dbReference>
<dbReference type="AlphaFoldDB" id="A0A975U1J3"/>
<keyword evidence="4 8" id="KW-0456">Lyase</keyword>